<evidence type="ECO:0008006" key="4">
    <source>
        <dbReference type="Google" id="ProtNLM"/>
    </source>
</evidence>
<dbReference type="EMBL" id="FOQE01000070">
    <property type="protein sequence ID" value="SFH94025.1"/>
    <property type="molecule type" value="Genomic_DNA"/>
</dbReference>
<dbReference type="Proteomes" id="UP000198668">
    <property type="component" value="Unassembled WGS sequence"/>
</dbReference>
<name>A0A1I3E4X5_9LACT</name>
<evidence type="ECO:0000313" key="3">
    <source>
        <dbReference type="Proteomes" id="UP000198668"/>
    </source>
</evidence>
<evidence type="ECO:0000256" key="1">
    <source>
        <dbReference type="SAM" id="Coils"/>
    </source>
</evidence>
<dbReference type="RefSeq" id="WP_143074521.1">
    <property type="nucleotide sequence ID" value="NZ_FOQE01000070.1"/>
</dbReference>
<dbReference type="OrthoDB" id="9052098at2"/>
<feature type="coiled-coil region" evidence="1">
    <location>
        <begin position="203"/>
        <end position="233"/>
    </location>
</feature>
<proteinExistence type="predicted"/>
<evidence type="ECO:0000313" key="2">
    <source>
        <dbReference type="EMBL" id="SFH94025.1"/>
    </source>
</evidence>
<keyword evidence="1" id="KW-0175">Coiled coil</keyword>
<keyword evidence="3" id="KW-1185">Reference proteome</keyword>
<organism evidence="2 3">
    <name type="scientific">Pisciglobus halotolerans</name>
    <dbReference type="NCBI Taxonomy" id="745365"/>
    <lineage>
        <taxon>Bacteria</taxon>
        <taxon>Bacillati</taxon>
        <taxon>Bacillota</taxon>
        <taxon>Bacilli</taxon>
        <taxon>Lactobacillales</taxon>
        <taxon>Carnobacteriaceae</taxon>
    </lineage>
</organism>
<dbReference type="Gene3D" id="2.30.30.40">
    <property type="entry name" value="SH3 Domains"/>
    <property type="match status" value="1"/>
</dbReference>
<sequence length="354" mass="40701">MKKEKSAYSEENITSLSPRFEYPVALEQVSLEAANVFYTSPVFENLAKVTQQLAESMYQNSTLPIIENITKINQQLVESIYKFSTLPALENLDTINEQLANSVYRISTLPIIENMNKINQQLAEIMYQISTLPALQSSIKSAQQAVLGIGELSISNSLEEIINSSKHITSLADILYKSDLITGNLENSDEEISSQEIHGILKEKNLFSQYRSLERKIDNLSKREDRKEALQDKITKKDIILILLPILLLPFFQPFLEVYNNWAQQPATQIIKTIKNEIKLTNEKEVYKNIRIVKKSGLQVKQSNKRNSKTLNSLELGELVEIIFKKKNWTKIRVIESEKIIEGWVYTRYLQKIN</sequence>
<dbReference type="AlphaFoldDB" id="A0A1I3E4X5"/>
<reference evidence="2 3" key="1">
    <citation type="submission" date="2016-10" db="EMBL/GenBank/DDBJ databases">
        <authorList>
            <person name="de Groot N.N."/>
        </authorList>
    </citation>
    <scope>NUCLEOTIDE SEQUENCE [LARGE SCALE GENOMIC DNA]</scope>
    <source>
        <strain evidence="2 3">DSM 27630</strain>
    </source>
</reference>
<accession>A0A1I3E4X5</accession>
<protein>
    <recommendedName>
        <fullName evidence="4">SH3 domain-containing protein</fullName>
    </recommendedName>
</protein>
<gene>
    <name evidence="2" type="ORF">SAMN04489868_1704</name>
</gene>